<proteinExistence type="predicted"/>
<dbReference type="InterPro" id="IPR038726">
    <property type="entry name" value="PDDEXK_AddAB-type"/>
</dbReference>
<sequence>MTITEEALQQPKLTEQKQRLLVDLSREIAAHQYDNASQILVEMQSLEEEYSSATASSQPGSANLLKLSASSIGDYETCPYKYRLKHIDKVPERKTRVTMEFGIIIHNVLDEFHGSEDQSLDNLLQLLEKHWRTDAFEYLLREEEFKLQAQELLKAYHQYIQAHPPQVVARERKFSFTIAEIQVMISGKIDRIDQEGDRLAVVDYKTSKNKEKAKGSLQLALYTEALKRDAVEGVSGKPGSTILHFLRHPDDPLESHVFDTADLDKQMEKVTAVSAGIRKYEFPTKPGDFICRNCDYREFLCPAWEEN</sequence>
<dbReference type="Pfam" id="PF12705">
    <property type="entry name" value="PDDEXK_1"/>
    <property type="match status" value="1"/>
</dbReference>
<evidence type="ECO:0000313" key="2">
    <source>
        <dbReference type="EMBL" id="CUV08644.1"/>
    </source>
</evidence>
<reference evidence="2" key="1">
    <citation type="submission" date="2015-10" db="EMBL/GenBank/DDBJ databases">
        <authorList>
            <person name="Gilbert D.G."/>
        </authorList>
    </citation>
    <scope>NUCLEOTIDE SEQUENCE</scope>
</reference>
<dbReference type="AlphaFoldDB" id="A0A160VHU9"/>
<evidence type="ECO:0000259" key="1">
    <source>
        <dbReference type="Pfam" id="PF12705"/>
    </source>
</evidence>
<keyword evidence="2" id="KW-0540">Nuclease</keyword>
<keyword evidence="2" id="KW-0378">Hydrolase</keyword>
<keyword evidence="2" id="KW-0269">Exonuclease</keyword>
<protein>
    <submittedName>
        <fullName evidence="2">RecB family exonuclease</fullName>
    </submittedName>
</protein>
<organism evidence="2">
    <name type="scientific">hydrothermal vent metagenome</name>
    <dbReference type="NCBI Taxonomy" id="652676"/>
    <lineage>
        <taxon>unclassified sequences</taxon>
        <taxon>metagenomes</taxon>
        <taxon>ecological metagenomes</taxon>
    </lineage>
</organism>
<dbReference type="InterPro" id="IPR011335">
    <property type="entry name" value="Restrct_endonuc-II-like"/>
</dbReference>
<dbReference type="SUPFAM" id="SSF52980">
    <property type="entry name" value="Restriction endonuclease-like"/>
    <property type="match status" value="1"/>
</dbReference>
<dbReference type="Gene3D" id="3.90.320.10">
    <property type="match status" value="1"/>
</dbReference>
<dbReference type="GO" id="GO:0004527">
    <property type="term" value="F:exonuclease activity"/>
    <property type="evidence" value="ECO:0007669"/>
    <property type="project" value="UniProtKB-KW"/>
</dbReference>
<name>A0A160VHU9_9ZZZZ</name>
<gene>
    <name evidence="2" type="ORF">MGWOODY_Mmi156</name>
</gene>
<dbReference type="InterPro" id="IPR011604">
    <property type="entry name" value="PDDEXK-like_dom_sf"/>
</dbReference>
<feature type="domain" description="PD-(D/E)XK endonuclease-like" evidence="1">
    <location>
        <begin position="67"/>
        <end position="298"/>
    </location>
</feature>
<dbReference type="EMBL" id="FAXC01000097">
    <property type="protein sequence ID" value="CUV08644.1"/>
    <property type="molecule type" value="Genomic_DNA"/>
</dbReference>
<accession>A0A160VHU9</accession>